<dbReference type="InterPro" id="IPR043926">
    <property type="entry name" value="ABCG_dom"/>
</dbReference>
<evidence type="ECO:0000256" key="6">
    <source>
        <dbReference type="ARBA" id="ARBA00022989"/>
    </source>
</evidence>
<evidence type="ECO:0000256" key="11">
    <source>
        <dbReference type="SAM" id="SignalP"/>
    </source>
</evidence>
<keyword evidence="5" id="KW-0067">ATP-binding</keyword>
<evidence type="ECO:0000256" key="3">
    <source>
        <dbReference type="ARBA" id="ARBA00022692"/>
    </source>
</evidence>
<dbReference type="PROSITE" id="PS00211">
    <property type="entry name" value="ABC_TRANSPORTER_1"/>
    <property type="match status" value="1"/>
</dbReference>
<dbReference type="InterPro" id="IPR027417">
    <property type="entry name" value="P-loop_NTPase"/>
</dbReference>
<feature type="transmembrane region" description="Helical" evidence="10">
    <location>
        <begin position="259"/>
        <end position="278"/>
    </location>
</feature>
<feature type="transmembrane region" description="Helical" evidence="10">
    <location>
        <begin position="1026"/>
        <end position="1050"/>
    </location>
</feature>
<evidence type="ECO:0000256" key="1">
    <source>
        <dbReference type="ARBA" id="ARBA00004141"/>
    </source>
</evidence>
<dbReference type="GO" id="GO:0003885">
    <property type="term" value="F:D-arabinono-1,4-lactone oxidase activity"/>
    <property type="evidence" value="ECO:0007669"/>
    <property type="project" value="InterPro"/>
</dbReference>
<dbReference type="InterPro" id="IPR013525">
    <property type="entry name" value="ABC2_TM"/>
</dbReference>
<keyword evidence="8 10" id="KW-0472">Membrane</keyword>
<dbReference type="PROSITE" id="PS50893">
    <property type="entry name" value="ABC_TRANSPORTER_2"/>
    <property type="match status" value="1"/>
</dbReference>
<dbReference type="InterPro" id="IPR016169">
    <property type="entry name" value="FAD-bd_PCMH_sub2"/>
</dbReference>
<feature type="transmembrane region" description="Helical" evidence="10">
    <location>
        <begin position="1169"/>
        <end position="1192"/>
    </location>
</feature>
<dbReference type="Gene3D" id="3.30.43.10">
    <property type="entry name" value="Uridine Diphospho-n-acetylenolpyruvylglucosamine Reductase, domain 2"/>
    <property type="match status" value="1"/>
</dbReference>
<feature type="compositionally biased region" description="Gly residues" evidence="9">
    <location>
        <begin position="707"/>
        <end position="717"/>
    </location>
</feature>
<evidence type="ECO:0000256" key="7">
    <source>
        <dbReference type="ARBA" id="ARBA00023002"/>
    </source>
</evidence>
<dbReference type="PROSITE" id="PS51387">
    <property type="entry name" value="FAD_PCMH"/>
    <property type="match status" value="1"/>
</dbReference>
<name>A0A4D9D0X1_9STRA</name>
<dbReference type="Pfam" id="PF00005">
    <property type="entry name" value="ABC_tran"/>
    <property type="match status" value="1"/>
</dbReference>
<dbReference type="PANTHER" id="PTHR43762">
    <property type="entry name" value="L-GULONOLACTONE OXIDASE"/>
    <property type="match status" value="1"/>
</dbReference>
<dbReference type="Pfam" id="PF19055">
    <property type="entry name" value="ABC2_membrane_7"/>
    <property type="match status" value="1"/>
</dbReference>
<feature type="compositionally biased region" description="Basic and acidic residues" evidence="9">
    <location>
        <begin position="766"/>
        <end position="778"/>
    </location>
</feature>
<dbReference type="InterPro" id="IPR016166">
    <property type="entry name" value="FAD-bd_PCMH"/>
</dbReference>
<feature type="chain" id="PRO_5020023571" description="ABC transporter domain-containing protein" evidence="11">
    <location>
        <begin position="34"/>
        <end position="1806"/>
    </location>
</feature>
<dbReference type="SUPFAM" id="SSF52540">
    <property type="entry name" value="P-loop containing nucleoside triphosphate hydrolases"/>
    <property type="match status" value="1"/>
</dbReference>
<evidence type="ECO:0008006" key="16">
    <source>
        <dbReference type="Google" id="ProtNLM"/>
    </source>
</evidence>
<feature type="compositionally biased region" description="Basic and acidic residues" evidence="9">
    <location>
        <begin position="808"/>
        <end position="825"/>
    </location>
</feature>
<dbReference type="GO" id="GO:0071949">
    <property type="term" value="F:FAD binding"/>
    <property type="evidence" value="ECO:0007669"/>
    <property type="project" value="InterPro"/>
</dbReference>
<evidence type="ECO:0000259" key="13">
    <source>
        <dbReference type="PROSITE" id="PS51387"/>
    </source>
</evidence>
<dbReference type="Gene3D" id="3.30.465.10">
    <property type="match status" value="1"/>
</dbReference>
<evidence type="ECO:0000259" key="12">
    <source>
        <dbReference type="PROSITE" id="PS50893"/>
    </source>
</evidence>
<feature type="signal peptide" evidence="11">
    <location>
        <begin position="1"/>
        <end position="33"/>
    </location>
</feature>
<comment type="subcellular location">
    <subcellularLocation>
        <location evidence="1">Membrane</location>
        <topology evidence="1">Multi-pass membrane protein</topology>
    </subcellularLocation>
</comment>
<proteinExistence type="predicted"/>
<feature type="region of interest" description="Disordered" evidence="9">
    <location>
        <begin position="891"/>
        <end position="914"/>
    </location>
</feature>
<feature type="region of interest" description="Disordered" evidence="9">
    <location>
        <begin position="764"/>
        <end position="830"/>
    </location>
</feature>
<gene>
    <name evidence="14" type="ORF">NSK_003655</name>
</gene>
<evidence type="ECO:0000256" key="4">
    <source>
        <dbReference type="ARBA" id="ARBA00022741"/>
    </source>
</evidence>
<feature type="region of interest" description="Disordered" evidence="9">
    <location>
        <begin position="1203"/>
        <end position="1232"/>
    </location>
</feature>
<keyword evidence="2" id="KW-0813">Transport</keyword>
<dbReference type="EMBL" id="SDOX01000016">
    <property type="protein sequence ID" value="TFJ85232.1"/>
    <property type="molecule type" value="Genomic_DNA"/>
</dbReference>
<dbReference type="Gene3D" id="3.30.70.2520">
    <property type="match status" value="1"/>
</dbReference>
<organism evidence="14 15">
    <name type="scientific">Nannochloropsis salina CCMP1776</name>
    <dbReference type="NCBI Taxonomy" id="1027361"/>
    <lineage>
        <taxon>Eukaryota</taxon>
        <taxon>Sar</taxon>
        <taxon>Stramenopiles</taxon>
        <taxon>Ochrophyta</taxon>
        <taxon>Eustigmatophyceae</taxon>
        <taxon>Eustigmatales</taxon>
        <taxon>Monodopsidaceae</taxon>
        <taxon>Microchloropsis</taxon>
        <taxon>Microchloropsis salina</taxon>
    </lineage>
</organism>
<feature type="domain" description="ABC transporter" evidence="12">
    <location>
        <begin position="387"/>
        <end position="635"/>
    </location>
</feature>
<dbReference type="InterPro" id="IPR000742">
    <property type="entry name" value="EGF"/>
</dbReference>
<evidence type="ECO:0000256" key="2">
    <source>
        <dbReference type="ARBA" id="ARBA00022448"/>
    </source>
</evidence>
<dbReference type="InterPro" id="IPR010031">
    <property type="entry name" value="FAD_lactone_oxidase-like"/>
</dbReference>
<dbReference type="Pfam" id="PF01565">
    <property type="entry name" value="FAD_binding_4"/>
    <property type="match status" value="1"/>
</dbReference>
<feature type="transmembrane region" description="Helical" evidence="10">
    <location>
        <begin position="948"/>
        <end position="971"/>
    </location>
</feature>
<dbReference type="OrthoDB" id="610608at2759"/>
<dbReference type="GO" id="GO:0140359">
    <property type="term" value="F:ABC-type transporter activity"/>
    <property type="evidence" value="ECO:0007669"/>
    <property type="project" value="InterPro"/>
</dbReference>
<dbReference type="GO" id="GO:0016887">
    <property type="term" value="F:ATP hydrolysis activity"/>
    <property type="evidence" value="ECO:0007669"/>
    <property type="project" value="InterPro"/>
</dbReference>
<dbReference type="CDD" id="cd03213">
    <property type="entry name" value="ABCG_EPDR"/>
    <property type="match status" value="1"/>
</dbReference>
<protein>
    <recommendedName>
        <fullName evidence="16">ABC transporter domain-containing protein</fullName>
    </recommendedName>
</protein>
<sequence length="1806" mass="195936">MSSASFSLQRPISSLLPLVCLLLLSLLLVTTEAFTCSPAHALSESVGPNGLCECNPGWYGPTCEICTTDQACGILLRDSDGICRNDTFTAIRESFGWCAIANEDVTNLIHGDGFVQIYYAANGTFFFDFVKRRGDGDYLSLFRCHSKKTKVTEDPKLGQVKYSSPDLVCNMTCVIGSDRTCTQGLSGIVDQVGAKGGSKITCDPAARTCDVQEATLDLFLGGVQTTGCYMSECARKGETVVVSTGSFANIARQPPAQQVSYILGLAMLVATLVILVLASSYSWKSGGFSGSHAGAARLLAGKMTGPKGDFVAGMAETDQGKHAEGGGLPMASPGAQRLREEEAGVLPGSLGGAGMAMAAAAGGLGTQGNGVIGGAGLGGKKSKACPVVWDGVTYTVAGKQVLKGVSGYALPGELFALMGPSGSGKTTMIDILAMKNKRGQVGGRVYYGNGLRKAYGEDPGADERVRESVGYVDQEDNLMGTLTVYEAVLFSAFLRLPDRISVEGKTERVLQVLQDLRIAHVADSMIGSKGRRGISGGEKRRVVVAMEMVKVPAVLFLDEPTSGLDSFNAALLVDCLRGLARRNATNVVMTIHQPRSNVFAGFDRILVLNQGEVTWFGKAKEVDAYYASIGHSIPSHYNPADFLIDVLFTAEGGEREAGERRVPVARGESKVKWWPLQVFGRKKSLASGLAGAENTRKEVELAHGWGKENGTGVGKAGGAPASETTGSRPLASRPAPGPSQSVRVDMGEEGMEGGVMLQDSVFKHNNTREEERREREDVGVSPPTSLSGPFLRHHTNSSSRNSTSLSGAEERPEAAAAHNLEHVSEKPSSNPFAEAFRRSDAYQALVVDMASLLGPRGKDGETGLEGDGEGSNSSGSEGTLVTVSPVEHLEEDGSQGLKGVDPAARASGLGDPSRVSWRKRAWNGLRRWCWEIGVLSHRSVLDLARNPVLFWSHAGATAYFAVILGIVYFDLSMSSLQAIQNRLGAFLLSCVFLCFTSVSALPLFWLERNLYLHEQSNRFYMASAYFVCKVFFDLIPLRVVPTVLFGSITYGMIGLRPGFQHFIIYQAFLVLLVCTSALINLIIGMLTRHIMSGILIATIVMIHFLMLTNLFINFDSMSVSWLKFLRRVSFFNYAYEGLSENELVGRRLENFAISTGSGVLHELGFSTTAMYFDLMSLMIYLLVTLALAFIVLKPACHRPCPPRQFSTNGAGKNTPPPPMEPPPSQKPLSDAPVVEPAPGSAFYYKAVAVVLGLGTGYAIANYTDQGLGFVWPNPKREATARGYTTDASVTNWSATHAVEPKRYYEPSSVEELEALVRDAHAKGQRIRPVGTALSPNGIGMDEEGMVCLNHLDKIIQVDAEAQTVTVQAGARVSQVLEALGRHGLTLQNFSSIQEQQLGGWTQVAAHGTGASLPTVEEQIVRMKVVTPASGVMELSETRDSELFRLAKVGLGALGVVSELTLKCVPQHELLEHTYVVNSLRELKRDHHRLLQSYRHVRYMWLPHTESVVVVVSNPYEEGKTALPPSSHRPPVPVDAKLATLRALLLSHPASRLSPAEVSSLGFTELRDALLGMDPLDWRWVARVNGAEARFWEQSQGYRRGPSTEILGFDCGGQQWVLEVAFPIGPLPALEAVDMGKGGRWRWFSLGQEKRRMPEAATPDLDFVDRLRRLIREKNLPAPCPIEQRWTASSTAPMSPAYSSDRDAVFSWVGVIMYLPPGQEPERREEIGRAFREYVEAMEPLCEEFEAFPHWAKIEVPEEAGRRERLKARLANRYPVPAFNFVRKGFDPKGVLGNKTVDVLFADGEGQ</sequence>
<dbReference type="PANTHER" id="PTHR43762:SF1">
    <property type="entry name" value="D-ARABINONO-1,4-LACTONE OXIDASE"/>
    <property type="match status" value="1"/>
</dbReference>
<keyword evidence="7" id="KW-0560">Oxidoreductase</keyword>
<dbReference type="InterPro" id="IPR017871">
    <property type="entry name" value="ABC_transporter-like_CS"/>
</dbReference>
<evidence type="ECO:0000256" key="5">
    <source>
        <dbReference type="ARBA" id="ARBA00022840"/>
    </source>
</evidence>
<feature type="compositionally biased region" description="Pro residues" evidence="9">
    <location>
        <begin position="1214"/>
        <end position="1225"/>
    </location>
</feature>
<dbReference type="Pfam" id="PF01061">
    <property type="entry name" value="ABC2_membrane"/>
    <property type="match status" value="1"/>
</dbReference>
<reference evidence="14 15" key="1">
    <citation type="submission" date="2019-01" db="EMBL/GenBank/DDBJ databases">
        <title>Nuclear Genome Assembly of the Microalgal Biofuel strain Nannochloropsis salina CCMP1776.</title>
        <authorList>
            <person name="Hovde B."/>
        </authorList>
    </citation>
    <scope>NUCLEOTIDE SEQUENCE [LARGE SCALE GENOMIC DNA]</scope>
    <source>
        <strain evidence="14 15">CCMP1776</strain>
    </source>
</reference>
<dbReference type="Gene3D" id="3.40.50.300">
    <property type="entry name" value="P-loop containing nucleotide triphosphate hydrolases"/>
    <property type="match status" value="1"/>
</dbReference>
<keyword evidence="3 10" id="KW-0812">Transmembrane</keyword>
<feature type="region of interest" description="Disordered" evidence="9">
    <location>
        <begin position="853"/>
        <end position="879"/>
    </location>
</feature>
<dbReference type="SUPFAM" id="SSF56176">
    <property type="entry name" value="FAD-binding/transporter-associated domain-like"/>
    <property type="match status" value="1"/>
</dbReference>
<keyword evidence="11" id="KW-0732">Signal</keyword>
<feature type="domain" description="FAD-binding PCMH-type" evidence="13">
    <location>
        <begin position="1296"/>
        <end position="1466"/>
    </location>
</feature>
<feature type="transmembrane region" description="Helical" evidence="10">
    <location>
        <begin position="983"/>
        <end position="1006"/>
    </location>
</feature>
<dbReference type="InterPro" id="IPR003593">
    <property type="entry name" value="AAA+_ATPase"/>
</dbReference>
<feature type="transmembrane region" description="Helical" evidence="10">
    <location>
        <begin position="1090"/>
        <end position="1112"/>
    </location>
</feature>
<dbReference type="InterPro" id="IPR006094">
    <property type="entry name" value="Oxid_FAD_bind_N"/>
</dbReference>
<feature type="compositionally biased region" description="Low complexity" evidence="9">
    <location>
        <begin position="796"/>
        <end position="806"/>
    </location>
</feature>
<evidence type="ECO:0000256" key="8">
    <source>
        <dbReference type="ARBA" id="ARBA00023136"/>
    </source>
</evidence>
<accession>A0A4D9D0X1</accession>
<evidence type="ECO:0000313" key="14">
    <source>
        <dbReference type="EMBL" id="TFJ85232.1"/>
    </source>
</evidence>
<comment type="caution">
    <text evidence="14">The sequence shown here is derived from an EMBL/GenBank/DDBJ whole genome shotgun (WGS) entry which is preliminary data.</text>
</comment>
<feature type="region of interest" description="Disordered" evidence="9">
    <location>
        <begin position="703"/>
        <end position="745"/>
    </location>
</feature>
<evidence type="ECO:0000313" key="15">
    <source>
        <dbReference type="Proteomes" id="UP000355283"/>
    </source>
</evidence>
<dbReference type="GO" id="GO:0005524">
    <property type="term" value="F:ATP binding"/>
    <property type="evidence" value="ECO:0007669"/>
    <property type="project" value="UniProtKB-KW"/>
</dbReference>
<feature type="transmembrane region" description="Helical" evidence="10">
    <location>
        <begin position="1062"/>
        <end position="1083"/>
    </location>
</feature>
<evidence type="ECO:0000256" key="10">
    <source>
        <dbReference type="SAM" id="Phobius"/>
    </source>
</evidence>
<dbReference type="InterPro" id="IPR003439">
    <property type="entry name" value="ABC_transporter-like_ATP-bd"/>
</dbReference>
<dbReference type="Pfam" id="PF04030">
    <property type="entry name" value="ALO"/>
    <property type="match status" value="1"/>
</dbReference>
<keyword evidence="4" id="KW-0547">Nucleotide-binding</keyword>
<dbReference type="SMART" id="SM00382">
    <property type="entry name" value="AAA"/>
    <property type="match status" value="1"/>
</dbReference>
<dbReference type="PROSITE" id="PS00022">
    <property type="entry name" value="EGF_1"/>
    <property type="match status" value="1"/>
</dbReference>
<dbReference type="GO" id="GO:0016020">
    <property type="term" value="C:membrane"/>
    <property type="evidence" value="ECO:0007669"/>
    <property type="project" value="UniProtKB-SubCell"/>
</dbReference>
<dbReference type="InterPro" id="IPR036318">
    <property type="entry name" value="FAD-bd_PCMH-like_sf"/>
</dbReference>
<evidence type="ECO:0000256" key="9">
    <source>
        <dbReference type="SAM" id="MobiDB-lite"/>
    </source>
</evidence>
<dbReference type="InterPro" id="IPR016167">
    <property type="entry name" value="FAD-bd_PCMH_sub1"/>
</dbReference>
<dbReference type="Proteomes" id="UP000355283">
    <property type="component" value="Unassembled WGS sequence"/>
</dbReference>
<keyword evidence="6 10" id="KW-1133">Transmembrane helix</keyword>
<keyword evidence="15" id="KW-1185">Reference proteome</keyword>
<dbReference type="InterPro" id="IPR007173">
    <property type="entry name" value="ALO_C"/>
</dbReference>